<organism evidence="1 2">
    <name type="scientific">Fraserbacteria sp. (strain RBG_16_55_9)</name>
    <dbReference type="NCBI Taxonomy" id="1817864"/>
    <lineage>
        <taxon>Bacteria</taxon>
        <taxon>Candidatus Fraseribacteriota</taxon>
    </lineage>
</organism>
<sequence>MSKHKAQTIPVTLHLTAEQVEALLSQVMGATEEDWMEDPRILRMLVERDRQVASELRAGKFATLTELQARWGKRRAKAK</sequence>
<gene>
    <name evidence="1" type="ORF">A2Z21_00550</name>
</gene>
<evidence type="ECO:0000313" key="1">
    <source>
        <dbReference type="EMBL" id="OGF55839.1"/>
    </source>
</evidence>
<protein>
    <submittedName>
        <fullName evidence="1">Uncharacterized protein</fullName>
    </submittedName>
</protein>
<name>A0A1F5UXD6_FRAXR</name>
<reference evidence="1 2" key="1">
    <citation type="journal article" date="2016" name="Nat. Commun.">
        <title>Thousands of microbial genomes shed light on interconnected biogeochemical processes in an aquifer system.</title>
        <authorList>
            <person name="Anantharaman K."/>
            <person name="Brown C.T."/>
            <person name="Hug L.A."/>
            <person name="Sharon I."/>
            <person name="Castelle C.J."/>
            <person name="Probst A.J."/>
            <person name="Thomas B.C."/>
            <person name="Singh A."/>
            <person name="Wilkins M.J."/>
            <person name="Karaoz U."/>
            <person name="Brodie E.L."/>
            <person name="Williams K.H."/>
            <person name="Hubbard S.S."/>
            <person name="Banfield J.F."/>
        </authorList>
    </citation>
    <scope>NUCLEOTIDE SEQUENCE [LARGE SCALE GENOMIC DNA]</scope>
    <source>
        <strain evidence="2">RBG_16_55_9</strain>
    </source>
</reference>
<dbReference type="Proteomes" id="UP000179157">
    <property type="component" value="Unassembled WGS sequence"/>
</dbReference>
<comment type="caution">
    <text evidence="1">The sequence shown here is derived from an EMBL/GenBank/DDBJ whole genome shotgun (WGS) entry which is preliminary data.</text>
</comment>
<dbReference type="AlphaFoldDB" id="A0A1F5UXD6"/>
<evidence type="ECO:0000313" key="2">
    <source>
        <dbReference type="Proteomes" id="UP000179157"/>
    </source>
</evidence>
<dbReference type="STRING" id="1817864.A2Z21_00550"/>
<accession>A0A1F5UXD6</accession>
<dbReference type="EMBL" id="MFGX01000047">
    <property type="protein sequence ID" value="OGF55839.1"/>
    <property type="molecule type" value="Genomic_DNA"/>
</dbReference>
<proteinExistence type="predicted"/>